<dbReference type="InterPro" id="IPR050889">
    <property type="entry name" value="Dendritic_Spine_Reg/Scaffold"/>
</dbReference>
<keyword evidence="5" id="KW-1185">Reference proteome</keyword>
<feature type="repeat" description="ANK" evidence="3">
    <location>
        <begin position="586"/>
        <end position="618"/>
    </location>
</feature>
<feature type="repeat" description="ANK" evidence="3">
    <location>
        <begin position="729"/>
        <end position="761"/>
    </location>
</feature>
<dbReference type="Proteomes" id="UP000186817">
    <property type="component" value="Unassembled WGS sequence"/>
</dbReference>
<dbReference type="EMBL" id="LSRX01001327">
    <property type="protein sequence ID" value="OLP80970.1"/>
    <property type="molecule type" value="Genomic_DNA"/>
</dbReference>
<dbReference type="InterPro" id="IPR002110">
    <property type="entry name" value="Ankyrin_rpt"/>
</dbReference>
<evidence type="ECO:0000256" key="3">
    <source>
        <dbReference type="PROSITE-ProRule" id="PRU00023"/>
    </source>
</evidence>
<evidence type="ECO:0000313" key="4">
    <source>
        <dbReference type="EMBL" id="OLP80970.1"/>
    </source>
</evidence>
<accession>A0A1Q9CDG3</accession>
<name>A0A1Q9CDG3_SYMMI</name>
<dbReference type="OrthoDB" id="366390at2759"/>
<evidence type="ECO:0000256" key="1">
    <source>
        <dbReference type="ARBA" id="ARBA00022737"/>
    </source>
</evidence>
<comment type="caution">
    <text evidence="4">The sequence shown here is derived from an EMBL/GenBank/DDBJ whole genome shotgun (WGS) entry which is preliminary data.</text>
</comment>
<protein>
    <submittedName>
        <fullName evidence="4">Ankyrin-2</fullName>
    </submittedName>
</protein>
<keyword evidence="1" id="KW-0677">Repeat</keyword>
<feature type="repeat" description="ANK" evidence="3">
    <location>
        <begin position="795"/>
        <end position="827"/>
    </location>
</feature>
<dbReference type="Gene3D" id="1.25.40.20">
    <property type="entry name" value="Ankyrin repeat-containing domain"/>
    <property type="match status" value="3"/>
</dbReference>
<dbReference type="AlphaFoldDB" id="A0A1Q9CDG3"/>
<organism evidence="4 5">
    <name type="scientific">Symbiodinium microadriaticum</name>
    <name type="common">Dinoflagellate</name>
    <name type="synonym">Zooxanthella microadriatica</name>
    <dbReference type="NCBI Taxonomy" id="2951"/>
    <lineage>
        <taxon>Eukaryota</taxon>
        <taxon>Sar</taxon>
        <taxon>Alveolata</taxon>
        <taxon>Dinophyceae</taxon>
        <taxon>Suessiales</taxon>
        <taxon>Symbiodiniaceae</taxon>
        <taxon>Symbiodinium</taxon>
    </lineage>
</organism>
<dbReference type="PANTHER" id="PTHR24166:SF48">
    <property type="entry name" value="PROTEIN VAPYRIN"/>
    <property type="match status" value="1"/>
</dbReference>
<dbReference type="SUPFAM" id="SSF48403">
    <property type="entry name" value="Ankyrin repeat"/>
    <property type="match status" value="2"/>
</dbReference>
<evidence type="ECO:0000256" key="2">
    <source>
        <dbReference type="ARBA" id="ARBA00023043"/>
    </source>
</evidence>
<feature type="repeat" description="ANK" evidence="3">
    <location>
        <begin position="520"/>
        <end position="552"/>
    </location>
</feature>
<feature type="repeat" description="ANK" evidence="3">
    <location>
        <begin position="619"/>
        <end position="651"/>
    </location>
</feature>
<dbReference type="Pfam" id="PF00023">
    <property type="entry name" value="Ank"/>
    <property type="match status" value="1"/>
</dbReference>
<dbReference type="InterPro" id="IPR036770">
    <property type="entry name" value="Ankyrin_rpt-contain_sf"/>
</dbReference>
<feature type="repeat" description="ANK" evidence="3">
    <location>
        <begin position="553"/>
        <end position="585"/>
    </location>
</feature>
<dbReference type="PROSITE" id="PS50088">
    <property type="entry name" value="ANK_REPEAT"/>
    <property type="match status" value="8"/>
</dbReference>
<gene>
    <name evidence="4" type="primary">ANK2</name>
    <name evidence="4" type="ORF">AK812_SmicGene38552</name>
</gene>
<dbReference type="PANTHER" id="PTHR24166">
    <property type="entry name" value="ROLLING PEBBLES, ISOFORM B"/>
    <property type="match status" value="1"/>
</dbReference>
<dbReference type="Gene3D" id="2.60.120.620">
    <property type="entry name" value="q2cbj1_9rhob like domain"/>
    <property type="match status" value="1"/>
</dbReference>
<feature type="repeat" description="ANK" evidence="3">
    <location>
        <begin position="762"/>
        <end position="794"/>
    </location>
</feature>
<keyword evidence="2 3" id="KW-0040">ANK repeat</keyword>
<dbReference type="PROSITE" id="PS50297">
    <property type="entry name" value="ANK_REP_REGION"/>
    <property type="match status" value="7"/>
</dbReference>
<feature type="repeat" description="ANK" evidence="3">
    <location>
        <begin position="378"/>
        <end position="410"/>
    </location>
</feature>
<dbReference type="Pfam" id="PF12796">
    <property type="entry name" value="Ank_2"/>
    <property type="match status" value="4"/>
</dbReference>
<sequence>MTARPARPWRRRPWRRRPWRRVEVPLAVAAFCASLAFLGSSDGAWHAQGGLDLPQRRESAGGFLGPWIYAARLEDDLALRLVARSLFEDIVALSLGRGELHQKHRNRGEQLIRCLFKLNRVFQNILVPLAVAAFCASLAFLGSSDGAWHAQGGLDLPQRRESAGGFLGPWIYAARLEDDLALRLAAHALDLETQSGGRVVSNRGGWQSLDLVARQNDVLVDLLAATQSHFARYVHGLNQGRAPEALGEAEVAVHAVAEQLWANINRPGDFNERHDHGSASASLVASGVVYATASSSPLRLFTYEDEVVEISPELGTLVLFPPDMEHEVVPVGNGEVQRISFAFNLRVRWLPSPWHRAACGLKQVTLEEAAADAVDPILGFTPLHLAAESGRLGMVQKLLGKKQDPLAKSFEGWSALGLAADRGHLAVVQQLLATSPASQDAVEQKDAMARPAIVQTGSATVEESLVVAARRGHRSIVELLLAEPSAGNLSEPLSASSAAGEDEIVRLLLHRRADPDTKIRGRSPLHEAAGAGHTKVTASLLEAGAETECRDEYSACPLHEASAKGHLGSLRLLLAARAEANAADRSGTTPLHWASERNHTEIVQELLAASSDTEALDERGARPLHWAARSGHATVVTQLLRQGAEIQPVKVYTPSPSWEFRVIVLRSGTFWTRDRFARFVSNRAGGIVRAAPAADIASTEYHAAAAEGHVGVAEALRCHGAANDMRDHEGAIPLHWAAANGHVDMVQHLVDVGSTPNSVDWAESSVLHDAVWGGHDQVVELLLRVRAEADATDVNGQAALHIAASLGMEDIVETLLAAGSSTAVKDRAGHTPEDLANLLGFRQLAQLLAATSDETPCPADLN</sequence>
<evidence type="ECO:0000313" key="5">
    <source>
        <dbReference type="Proteomes" id="UP000186817"/>
    </source>
</evidence>
<proteinExistence type="predicted"/>
<dbReference type="SMART" id="SM00248">
    <property type="entry name" value="ANK"/>
    <property type="match status" value="11"/>
</dbReference>
<reference evidence="4 5" key="1">
    <citation type="submission" date="2016-02" db="EMBL/GenBank/DDBJ databases">
        <title>Genome analysis of coral dinoflagellate symbionts highlights evolutionary adaptations to a symbiotic lifestyle.</title>
        <authorList>
            <person name="Aranda M."/>
            <person name="Li Y."/>
            <person name="Liew Y.J."/>
            <person name="Baumgarten S."/>
            <person name="Simakov O."/>
            <person name="Wilson M."/>
            <person name="Piel J."/>
            <person name="Ashoor H."/>
            <person name="Bougouffa S."/>
            <person name="Bajic V.B."/>
            <person name="Ryu T."/>
            <person name="Ravasi T."/>
            <person name="Bayer T."/>
            <person name="Micklem G."/>
            <person name="Kim H."/>
            <person name="Bhak J."/>
            <person name="Lajeunesse T.C."/>
            <person name="Voolstra C.R."/>
        </authorList>
    </citation>
    <scope>NUCLEOTIDE SEQUENCE [LARGE SCALE GENOMIC DNA]</scope>
    <source>
        <strain evidence="4 5">CCMP2467</strain>
    </source>
</reference>